<sequence>MIIQSVGHEQNERKNTKKLMEWESPKWIDGYGGTLGECRL</sequence>
<evidence type="ECO:0000313" key="2">
    <source>
        <dbReference type="Proteomes" id="UP001596071"/>
    </source>
</evidence>
<proteinExistence type="predicted"/>
<dbReference type="EMBL" id="JBHSNP010000010">
    <property type="protein sequence ID" value="MFC5602868.1"/>
    <property type="molecule type" value="Genomic_DNA"/>
</dbReference>
<dbReference type="Proteomes" id="UP001596071">
    <property type="component" value="Unassembled WGS sequence"/>
</dbReference>
<reference evidence="2" key="1">
    <citation type="journal article" date="2019" name="Int. J. Syst. Evol. Microbiol.">
        <title>The Global Catalogue of Microorganisms (GCM) 10K type strain sequencing project: providing services to taxonomists for standard genome sequencing and annotation.</title>
        <authorList>
            <consortium name="The Broad Institute Genomics Platform"/>
            <consortium name="The Broad Institute Genome Sequencing Center for Infectious Disease"/>
            <person name="Wu L."/>
            <person name="Ma J."/>
        </authorList>
    </citation>
    <scope>NUCLEOTIDE SEQUENCE [LARGE SCALE GENOMIC DNA]</scope>
    <source>
        <strain evidence="2">KACC 11299</strain>
    </source>
</reference>
<evidence type="ECO:0000313" key="1">
    <source>
        <dbReference type="EMBL" id="MFC5602868.1"/>
    </source>
</evidence>
<name>A0ABW0TWU7_9BACL</name>
<dbReference type="RefSeq" id="WP_381443090.1">
    <property type="nucleotide sequence ID" value="NZ_JBHSNP010000010.1"/>
</dbReference>
<organism evidence="1 2">
    <name type="scientific">Sporosarcina koreensis</name>
    <dbReference type="NCBI Taxonomy" id="334735"/>
    <lineage>
        <taxon>Bacteria</taxon>
        <taxon>Bacillati</taxon>
        <taxon>Bacillota</taxon>
        <taxon>Bacilli</taxon>
        <taxon>Bacillales</taxon>
        <taxon>Caryophanaceae</taxon>
        <taxon>Sporosarcina</taxon>
    </lineage>
</organism>
<protein>
    <submittedName>
        <fullName evidence="1">Uncharacterized protein</fullName>
    </submittedName>
</protein>
<comment type="caution">
    <text evidence="1">The sequence shown here is derived from an EMBL/GenBank/DDBJ whole genome shotgun (WGS) entry which is preliminary data.</text>
</comment>
<keyword evidence="2" id="KW-1185">Reference proteome</keyword>
<gene>
    <name evidence="1" type="ORF">ACFPTP_06510</name>
</gene>
<accession>A0ABW0TWU7</accession>